<evidence type="ECO:0000256" key="3">
    <source>
        <dbReference type="ARBA" id="ARBA00009528"/>
    </source>
</evidence>
<protein>
    <recommendedName>
        <fullName evidence="8">Probable cytosol aminopeptidase</fullName>
        <ecNumber evidence="8">3.4.11.1</ecNumber>
    </recommendedName>
    <alternativeName>
        <fullName evidence="8">Leucine aminopeptidase</fullName>
        <shortName evidence="8">LAP</shortName>
        <ecNumber evidence="8">3.4.11.10</ecNumber>
    </alternativeName>
    <alternativeName>
        <fullName evidence="8">Leucyl aminopeptidase</fullName>
    </alternativeName>
</protein>
<dbReference type="PRINTS" id="PR00481">
    <property type="entry name" value="LAMNOPPTDASE"/>
</dbReference>
<keyword evidence="5 8" id="KW-0645">Protease</keyword>
<evidence type="ECO:0000256" key="8">
    <source>
        <dbReference type="HAMAP-Rule" id="MF_00181"/>
    </source>
</evidence>
<keyword evidence="8" id="KW-0963">Cytoplasm</keyword>
<feature type="binding site" evidence="8">
    <location>
        <position position="269"/>
    </location>
    <ligand>
        <name>Mn(2+)</name>
        <dbReference type="ChEBI" id="CHEBI:29035"/>
        <label>2</label>
    </ligand>
</feature>
<dbReference type="InterPro" id="IPR043472">
    <property type="entry name" value="Macro_dom-like"/>
</dbReference>
<keyword evidence="6 8" id="KW-0378">Hydrolase</keyword>
<dbReference type="InterPro" id="IPR023042">
    <property type="entry name" value="Peptidase_M17_leu_NH2_pept"/>
</dbReference>
<keyword evidence="7 8" id="KW-0464">Manganese</keyword>
<feature type="binding site" evidence="8">
    <location>
        <position position="330"/>
    </location>
    <ligand>
        <name>Mn(2+)</name>
        <dbReference type="ChEBI" id="CHEBI:29035"/>
        <label>1</label>
    </ligand>
</feature>
<dbReference type="Gene3D" id="3.40.220.10">
    <property type="entry name" value="Leucine Aminopeptidase, subunit E, domain 1"/>
    <property type="match status" value="1"/>
</dbReference>
<evidence type="ECO:0000256" key="2">
    <source>
        <dbReference type="ARBA" id="ARBA00000967"/>
    </source>
</evidence>
<evidence type="ECO:0000313" key="11">
    <source>
        <dbReference type="Proteomes" id="UP001528920"/>
    </source>
</evidence>
<gene>
    <name evidence="8" type="primary">pepA</name>
    <name evidence="10" type="ORF">L3049_15270</name>
</gene>
<dbReference type="PROSITE" id="PS00631">
    <property type="entry name" value="CYTOSOL_AP"/>
    <property type="match status" value="1"/>
</dbReference>
<comment type="catalytic activity">
    <reaction evidence="2 8">
        <text>Release of an N-terminal amino acid, preferentially leucine, but not glutamic or aspartic acids.</text>
        <dbReference type="EC" id="3.4.11.10"/>
    </reaction>
</comment>
<dbReference type="SUPFAM" id="SSF52949">
    <property type="entry name" value="Macro domain-like"/>
    <property type="match status" value="1"/>
</dbReference>
<feature type="binding site" evidence="8">
    <location>
        <position position="328"/>
    </location>
    <ligand>
        <name>Mn(2+)</name>
        <dbReference type="ChEBI" id="CHEBI:29035"/>
        <label>1</label>
    </ligand>
</feature>
<feature type="binding site" evidence="8">
    <location>
        <position position="250"/>
    </location>
    <ligand>
        <name>Mn(2+)</name>
        <dbReference type="ChEBI" id="CHEBI:29035"/>
        <label>1</label>
    </ligand>
</feature>
<name>A0ABT5VVL6_9BACT</name>
<evidence type="ECO:0000256" key="5">
    <source>
        <dbReference type="ARBA" id="ARBA00022670"/>
    </source>
</evidence>
<dbReference type="HAMAP" id="MF_00181">
    <property type="entry name" value="Cytosol_peptidase_M17"/>
    <property type="match status" value="1"/>
</dbReference>
<dbReference type="SUPFAM" id="SSF53187">
    <property type="entry name" value="Zn-dependent exopeptidases"/>
    <property type="match status" value="1"/>
</dbReference>
<comment type="similarity">
    <text evidence="3 8">Belongs to the peptidase M17 family.</text>
</comment>
<dbReference type="GO" id="GO:0004177">
    <property type="term" value="F:aminopeptidase activity"/>
    <property type="evidence" value="ECO:0007669"/>
    <property type="project" value="UniProtKB-KW"/>
</dbReference>
<comment type="caution">
    <text evidence="10">The sequence shown here is derived from an EMBL/GenBank/DDBJ whole genome shotgun (WGS) entry which is preliminary data.</text>
</comment>
<feature type="domain" description="Cytosol aminopeptidase" evidence="9">
    <location>
        <begin position="326"/>
        <end position="333"/>
    </location>
</feature>
<evidence type="ECO:0000259" key="9">
    <source>
        <dbReference type="PROSITE" id="PS00631"/>
    </source>
</evidence>
<feature type="binding site" evidence="8">
    <location>
        <position position="245"/>
    </location>
    <ligand>
        <name>Mn(2+)</name>
        <dbReference type="ChEBI" id="CHEBI:29035"/>
        <label>2</label>
    </ligand>
</feature>
<dbReference type="Proteomes" id="UP001528920">
    <property type="component" value="Unassembled WGS sequence"/>
</dbReference>
<organism evidence="10 11">
    <name type="scientific">Paralabilibaculum antarcticum</name>
    <dbReference type="NCBI Taxonomy" id="2912572"/>
    <lineage>
        <taxon>Bacteria</taxon>
        <taxon>Pseudomonadati</taxon>
        <taxon>Bacteroidota</taxon>
        <taxon>Bacteroidia</taxon>
        <taxon>Marinilabiliales</taxon>
        <taxon>Marinifilaceae</taxon>
        <taxon>Paralabilibaculum</taxon>
    </lineage>
</organism>
<keyword evidence="4 8" id="KW-0031">Aminopeptidase</keyword>
<dbReference type="EMBL" id="JAKJSC010000003">
    <property type="protein sequence ID" value="MDE5419357.1"/>
    <property type="molecule type" value="Genomic_DNA"/>
</dbReference>
<reference evidence="10 11" key="1">
    <citation type="submission" date="2022-01" db="EMBL/GenBank/DDBJ databases">
        <title>Labilibaculum sp. nov, a marine bacterium isolated from Antarctica.</title>
        <authorList>
            <person name="Dai W."/>
        </authorList>
    </citation>
    <scope>NUCLEOTIDE SEQUENCE [LARGE SCALE GENOMIC DNA]</scope>
    <source>
        <strain evidence="10 11">DW002</strain>
    </source>
</reference>
<comment type="function">
    <text evidence="8">Presumably involved in the processing and regular turnover of intracellular proteins. Catalyzes the removal of unsubstituted N-terminal amino acids from various peptides.</text>
</comment>
<evidence type="ECO:0000256" key="7">
    <source>
        <dbReference type="ARBA" id="ARBA00023211"/>
    </source>
</evidence>
<dbReference type="EC" id="3.4.11.1" evidence="8"/>
<feature type="active site" evidence="8">
    <location>
        <position position="257"/>
    </location>
</feature>
<comment type="cofactor">
    <cofactor evidence="8">
        <name>Mn(2+)</name>
        <dbReference type="ChEBI" id="CHEBI:29035"/>
    </cofactor>
    <text evidence="8">Binds 2 manganese ions per subunit.</text>
</comment>
<dbReference type="Gene3D" id="3.40.630.10">
    <property type="entry name" value="Zn peptidases"/>
    <property type="match status" value="1"/>
</dbReference>
<dbReference type="Pfam" id="PF00883">
    <property type="entry name" value="Peptidase_M17"/>
    <property type="match status" value="1"/>
</dbReference>
<feature type="active site" evidence="8">
    <location>
        <position position="332"/>
    </location>
</feature>
<evidence type="ECO:0000256" key="1">
    <source>
        <dbReference type="ARBA" id="ARBA00000135"/>
    </source>
</evidence>
<comment type="catalytic activity">
    <reaction evidence="1 8">
        <text>Release of an N-terminal amino acid, Xaa-|-Yaa-, in which Xaa is preferably Leu, but may be other amino acids including Pro although not Arg or Lys, and Yaa may be Pro. Amino acid amides and methyl esters are also readily hydrolyzed, but rates on arylamides are exceedingly low.</text>
        <dbReference type="EC" id="3.4.11.1"/>
    </reaction>
</comment>
<dbReference type="PANTHER" id="PTHR11963:SF23">
    <property type="entry name" value="CYTOSOL AMINOPEPTIDASE"/>
    <property type="match status" value="1"/>
</dbReference>
<evidence type="ECO:0000256" key="4">
    <source>
        <dbReference type="ARBA" id="ARBA00022438"/>
    </source>
</evidence>
<dbReference type="InterPro" id="IPR011356">
    <property type="entry name" value="Leucine_aapep/pepB"/>
</dbReference>
<feature type="binding site" evidence="8">
    <location>
        <position position="250"/>
    </location>
    <ligand>
        <name>Mn(2+)</name>
        <dbReference type="ChEBI" id="CHEBI:29035"/>
        <label>2</label>
    </ligand>
</feature>
<proteinExistence type="inferred from homology"/>
<dbReference type="PANTHER" id="PTHR11963">
    <property type="entry name" value="LEUCINE AMINOPEPTIDASE-RELATED"/>
    <property type="match status" value="1"/>
</dbReference>
<dbReference type="RefSeq" id="WP_275110687.1">
    <property type="nucleotide sequence ID" value="NZ_JAKJSC010000003.1"/>
</dbReference>
<keyword evidence="8" id="KW-0479">Metal-binding</keyword>
<sequence length="479" mass="53175">MKIILEKYQEAKEGENVLYLANLKNFKNLPLSDQEINFAQEQLKNEVKLIEFNRYTHKVYLFVSDKESYKTKDLESMRKDAFSLHGKVLESKISNLFILDQLNDTEATLAFLEGISLSNYQFLKYFSDTEKLKFCLEAIELRSDSVSQRQIEELISVTEGVKFARELVDEPLSYLTAQKLSEEIQRMGDEAGYSVEVFGRKKIESLKMGGLLAVNKGSLDDPSFTILEWKPEGAINKKPIVFVGKGVVYDTGGLSLKPTKDSMDLMKSDMGGAASVAGAIYSISKAKLPVHVIGLIPATDNRPGGNAYVPGDVVKMYNGKTVEVLNTDAEGRMLLADALSYAESYKPEFVVDLATLTGAAAVAIGKYGVVAMGNEESKFQMEQLKNSGEKVYERVVEFPFWDEYGELIKSDIADLKNIGGRDGGAITAGKFLEHFTNYPWIHVDIAGPAYLGATDNYRGKGGTGVGVRLLFDFIKQYRS</sequence>
<dbReference type="EC" id="3.4.11.10" evidence="8"/>
<accession>A0ABT5VVL6</accession>
<evidence type="ECO:0000313" key="10">
    <source>
        <dbReference type="EMBL" id="MDE5419357.1"/>
    </source>
</evidence>
<feature type="binding site" evidence="8">
    <location>
        <position position="330"/>
    </location>
    <ligand>
        <name>Mn(2+)</name>
        <dbReference type="ChEBI" id="CHEBI:29035"/>
        <label>2</label>
    </ligand>
</feature>
<comment type="subcellular location">
    <subcellularLocation>
        <location evidence="8">Cytoplasm</location>
    </subcellularLocation>
</comment>
<evidence type="ECO:0000256" key="6">
    <source>
        <dbReference type="ARBA" id="ARBA00022801"/>
    </source>
</evidence>
<dbReference type="InterPro" id="IPR000819">
    <property type="entry name" value="Peptidase_M17_C"/>
</dbReference>
<keyword evidence="11" id="KW-1185">Reference proteome</keyword>
<dbReference type="CDD" id="cd00433">
    <property type="entry name" value="Peptidase_M17"/>
    <property type="match status" value="1"/>
</dbReference>